<organism evidence="2 3">
    <name type="scientific">Cylicostephanus goldi</name>
    <name type="common">Nematode worm</name>
    <dbReference type="NCBI Taxonomy" id="71465"/>
    <lineage>
        <taxon>Eukaryota</taxon>
        <taxon>Metazoa</taxon>
        <taxon>Ecdysozoa</taxon>
        <taxon>Nematoda</taxon>
        <taxon>Chromadorea</taxon>
        <taxon>Rhabditida</taxon>
        <taxon>Rhabditina</taxon>
        <taxon>Rhabditomorpha</taxon>
        <taxon>Strongyloidea</taxon>
        <taxon>Strongylidae</taxon>
        <taxon>Cylicostephanus</taxon>
    </lineage>
</organism>
<dbReference type="InterPro" id="IPR001254">
    <property type="entry name" value="Trypsin_dom"/>
</dbReference>
<dbReference type="InterPro" id="IPR009003">
    <property type="entry name" value="Peptidase_S1_PA"/>
</dbReference>
<dbReference type="Gene3D" id="2.40.10.10">
    <property type="entry name" value="Trypsin-like serine proteases"/>
    <property type="match status" value="1"/>
</dbReference>
<accession>A0A3P6QRR9</accession>
<dbReference type="Pfam" id="PF00089">
    <property type="entry name" value="Trypsin"/>
    <property type="match status" value="1"/>
</dbReference>
<sequence>MEPFCTGVLITQRYILTSAHCVCYNSSKYPQGVQPIIAKERVGVIFESARIVPKVSSIKVYPSYNPRAPHPPCCDIALIELNEMVNVTAVTPARARTVILGPERIQSIGYGNGSKQFVQMSNGPSAITANYTLAYLDYNIDKVYNILKRRGDLGKQEAKENA</sequence>
<evidence type="ECO:0000259" key="1">
    <source>
        <dbReference type="Pfam" id="PF00089"/>
    </source>
</evidence>
<gene>
    <name evidence="2" type="ORF">CGOC_LOCUS746</name>
</gene>
<feature type="domain" description="Peptidase S1" evidence="1">
    <location>
        <begin position="4"/>
        <end position="115"/>
    </location>
</feature>
<dbReference type="InterPro" id="IPR043504">
    <property type="entry name" value="Peptidase_S1_PA_chymotrypsin"/>
</dbReference>
<dbReference type="GO" id="GO:0006508">
    <property type="term" value="P:proteolysis"/>
    <property type="evidence" value="ECO:0007669"/>
    <property type="project" value="InterPro"/>
</dbReference>
<keyword evidence="3" id="KW-1185">Reference proteome</keyword>
<dbReference type="AlphaFoldDB" id="A0A3P6QRR9"/>
<dbReference type="Proteomes" id="UP000271889">
    <property type="component" value="Unassembled WGS sequence"/>
</dbReference>
<dbReference type="GO" id="GO:0004252">
    <property type="term" value="F:serine-type endopeptidase activity"/>
    <property type="evidence" value="ECO:0007669"/>
    <property type="project" value="InterPro"/>
</dbReference>
<protein>
    <recommendedName>
        <fullName evidence="1">Peptidase S1 domain-containing protein</fullName>
    </recommendedName>
</protein>
<reference evidence="2 3" key="1">
    <citation type="submission" date="2018-11" db="EMBL/GenBank/DDBJ databases">
        <authorList>
            <consortium name="Pathogen Informatics"/>
        </authorList>
    </citation>
    <scope>NUCLEOTIDE SEQUENCE [LARGE SCALE GENOMIC DNA]</scope>
</reference>
<name>A0A3P6QRR9_CYLGO</name>
<evidence type="ECO:0000313" key="3">
    <source>
        <dbReference type="Proteomes" id="UP000271889"/>
    </source>
</evidence>
<proteinExistence type="predicted"/>
<dbReference type="OrthoDB" id="7754674at2759"/>
<evidence type="ECO:0000313" key="2">
    <source>
        <dbReference type="EMBL" id="VDK46330.1"/>
    </source>
</evidence>
<dbReference type="EMBL" id="UYRV01001152">
    <property type="protein sequence ID" value="VDK46330.1"/>
    <property type="molecule type" value="Genomic_DNA"/>
</dbReference>
<dbReference type="SUPFAM" id="SSF50494">
    <property type="entry name" value="Trypsin-like serine proteases"/>
    <property type="match status" value="1"/>
</dbReference>